<reference evidence="5 7" key="1">
    <citation type="submission" date="2015-02" db="EMBL/GenBank/DDBJ databases">
        <title>Pseudomonas helleri sp. nov. and Pseudomonas weihenstephanensis sp. nov., isolated from raw cows milk.</title>
        <authorList>
            <person name="von Neubeck M."/>
            <person name="Huptas C."/>
            <person name="Wenning M."/>
            <person name="Scherer S."/>
        </authorList>
    </citation>
    <scope>NUCLEOTIDE SEQUENCE [LARGE SCALE GENOMIC DNA]</scope>
    <source>
        <strain evidence="5 7">DSM 21104</strain>
    </source>
</reference>
<evidence type="ECO:0000259" key="4">
    <source>
        <dbReference type="PROSITE" id="PS50887"/>
    </source>
</evidence>
<accession>A0A0J6GKT5</accession>
<dbReference type="PROSITE" id="PS50887">
    <property type="entry name" value="GGDEF"/>
    <property type="match status" value="1"/>
</dbReference>
<dbReference type="CDD" id="cd01949">
    <property type="entry name" value="GGDEF"/>
    <property type="match status" value="1"/>
</dbReference>
<feature type="domain" description="GGDEF" evidence="4">
    <location>
        <begin position="233"/>
        <end position="358"/>
    </location>
</feature>
<keyword evidence="3" id="KW-1133">Transmembrane helix</keyword>
<evidence type="ECO:0000313" key="5">
    <source>
        <dbReference type="EMBL" id="KMM82963.1"/>
    </source>
</evidence>
<dbReference type="InterPro" id="IPR029787">
    <property type="entry name" value="Nucleotide_cyclase"/>
</dbReference>
<evidence type="ECO:0000313" key="6">
    <source>
        <dbReference type="EMBL" id="SEC14208.1"/>
    </source>
</evidence>
<feature type="transmembrane region" description="Helical" evidence="3">
    <location>
        <begin position="166"/>
        <end position="184"/>
    </location>
</feature>
<feature type="transmembrane region" description="Helical" evidence="3">
    <location>
        <begin position="137"/>
        <end position="154"/>
    </location>
</feature>
<dbReference type="EC" id="2.7.7.65" evidence="1"/>
<dbReference type="InterPro" id="IPR000160">
    <property type="entry name" value="GGDEF_dom"/>
</dbReference>
<feature type="transmembrane region" description="Helical" evidence="3">
    <location>
        <begin position="36"/>
        <end position="54"/>
    </location>
</feature>
<dbReference type="Proteomes" id="UP000036395">
    <property type="component" value="Unassembled WGS sequence"/>
</dbReference>
<keyword evidence="3" id="KW-0472">Membrane</keyword>
<sequence>MLKAIETDISKQARLSALQAEFAQHDFEELRTFCRLTYIASTFIWLLFDLIVSFKGQQGFTGLSVLLLGTMMMATLILGFIVEHRHFDVLNVFFVAVMALGIRYIVDGLPEEVQPIWLVLATASIFYSASVLPLSRWAFLAVVLLTWLTLNPFLMTSAEVLDLRGSLILCFYVFLSSVTIYCFFKLRQVKLYNFTLSKLLMSQAYMDALTEIPNRRSFMAQATQVLLARPREHDHYLAMIDIDNFKKINDQYGHDVGDEVLVRTAVCIKSVMAGHQYARLGGEEFAVYLSGVRRTDVEALMTTLCRQVREDPHEHPVTVSIGLTRLDDDESLNQALAKADKALYASKHNGKDRFSFYL</sequence>
<feature type="transmembrane region" description="Helical" evidence="3">
    <location>
        <begin position="60"/>
        <end position="82"/>
    </location>
</feature>
<evidence type="ECO:0000256" key="3">
    <source>
        <dbReference type="SAM" id="Phobius"/>
    </source>
</evidence>
<dbReference type="GO" id="GO:0052621">
    <property type="term" value="F:diguanylate cyclase activity"/>
    <property type="evidence" value="ECO:0007669"/>
    <property type="project" value="UniProtKB-EC"/>
</dbReference>
<reference evidence="6 8" key="2">
    <citation type="submission" date="2016-10" db="EMBL/GenBank/DDBJ databases">
        <authorList>
            <person name="Varghese N."/>
            <person name="Submissions S."/>
        </authorList>
    </citation>
    <scope>NUCLEOTIDE SEQUENCE [LARGE SCALE GENOMIC DNA]</scope>
    <source>
        <strain evidence="6 8">BS3652</strain>
    </source>
</reference>
<dbReference type="GO" id="GO:1902201">
    <property type="term" value="P:negative regulation of bacterial-type flagellum-dependent cell motility"/>
    <property type="evidence" value="ECO:0007669"/>
    <property type="project" value="TreeGrafter"/>
</dbReference>
<evidence type="ECO:0000256" key="2">
    <source>
        <dbReference type="ARBA" id="ARBA00034247"/>
    </source>
</evidence>
<dbReference type="AlphaFoldDB" id="A0A0J6GKT5"/>
<dbReference type="GO" id="GO:0043709">
    <property type="term" value="P:cell adhesion involved in single-species biofilm formation"/>
    <property type="evidence" value="ECO:0007669"/>
    <property type="project" value="TreeGrafter"/>
</dbReference>
<organism evidence="5 7">
    <name type="scientific">Pseudomonas taetrolens</name>
    <dbReference type="NCBI Taxonomy" id="47884"/>
    <lineage>
        <taxon>Bacteria</taxon>
        <taxon>Pseudomonadati</taxon>
        <taxon>Pseudomonadota</taxon>
        <taxon>Gammaproteobacteria</taxon>
        <taxon>Pseudomonadales</taxon>
        <taxon>Pseudomonadaceae</taxon>
        <taxon>Pseudomonas</taxon>
    </lineage>
</organism>
<keyword evidence="3" id="KW-0812">Transmembrane</keyword>
<comment type="catalytic activity">
    <reaction evidence="2">
        <text>2 GTP = 3',3'-c-di-GMP + 2 diphosphate</text>
        <dbReference type="Rhea" id="RHEA:24898"/>
        <dbReference type="ChEBI" id="CHEBI:33019"/>
        <dbReference type="ChEBI" id="CHEBI:37565"/>
        <dbReference type="ChEBI" id="CHEBI:58805"/>
        <dbReference type="EC" id="2.7.7.65"/>
    </reaction>
</comment>
<dbReference type="Proteomes" id="UP000183155">
    <property type="component" value="Unassembled WGS sequence"/>
</dbReference>
<feature type="transmembrane region" description="Helical" evidence="3">
    <location>
        <begin position="89"/>
        <end position="106"/>
    </location>
</feature>
<dbReference type="PATRIC" id="fig|47884.3.peg.4532"/>
<comment type="caution">
    <text evidence="5">The sequence shown here is derived from an EMBL/GenBank/DDBJ whole genome shotgun (WGS) entry which is preliminary data.</text>
</comment>
<evidence type="ECO:0000313" key="7">
    <source>
        <dbReference type="Proteomes" id="UP000036395"/>
    </source>
</evidence>
<dbReference type="PANTHER" id="PTHR45138">
    <property type="entry name" value="REGULATORY COMPONENTS OF SENSORY TRANSDUCTION SYSTEM"/>
    <property type="match status" value="1"/>
</dbReference>
<dbReference type="InterPro" id="IPR043128">
    <property type="entry name" value="Rev_trsase/Diguanyl_cyclase"/>
</dbReference>
<dbReference type="EMBL" id="FNRS01000001">
    <property type="protein sequence ID" value="SEC14208.1"/>
    <property type="molecule type" value="Genomic_DNA"/>
</dbReference>
<dbReference type="STRING" id="47884.SAMN04490203_1877"/>
<dbReference type="PANTHER" id="PTHR45138:SF9">
    <property type="entry name" value="DIGUANYLATE CYCLASE DGCM-RELATED"/>
    <property type="match status" value="1"/>
</dbReference>
<name>A0A0J6GKT5_PSETA</name>
<dbReference type="Pfam" id="PF00990">
    <property type="entry name" value="GGDEF"/>
    <property type="match status" value="1"/>
</dbReference>
<keyword evidence="8" id="KW-1185">Reference proteome</keyword>
<dbReference type="SUPFAM" id="SSF55073">
    <property type="entry name" value="Nucleotide cyclase"/>
    <property type="match status" value="1"/>
</dbReference>
<dbReference type="Gene3D" id="3.30.70.270">
    <property type="match status" value="1"/>
</dbReference>
<evidence type="ECO:0000313" key="8">
    <source>
        <dbReference type="Proteomes" id="UP000183155"/>
    </source>
</evidence>
<dbReference type="RefSeq" id="WP_048383364.1">
    <property type="nucleotide sequence ID" value="NZ_FNRS01000001.1"/>
</dbReference>
<protein>
    <recommendedName>
        <fullName evidence="1">diguanylate cyclase</fullName>
        <ecNumber evidence="1">2.7.7.65</ecNumber>
    </recommendedName>
</protein>
<evidence type="ECO:0000256" key="1">
    <source>
        <dbReference type="ARBA" id="ARBA00012528"/>
    </source>
</evidence>
<dbReference type="OrthoDB" id="9812260at2"/>
<dbReference type="EMBL" id="JYLA01000009">
    <property type="protein sequence ID" value="KMM82963.1"/>
    <property type="molecule type" value="Genomic_DNA"/>
</dbReference>
<dbReference type="GO" id="GO:0005886">
    <property type="term" value="C:plasma membrane"/>
    <property type="evidence" value="ECO:0007669"/>
    <property type="project" value="TreeGrafter"/>
</dbReference>
<dbReference type="InterPro" id="IPR050469">
    <property type="entry name" value="Diguanylate_Cyclase"/>
</dbReference>
<dbReference type="NCBIfam" id="TIGR00254">
    <property type="entry name" value="GGDEF"/>
    <property type="match status" value="1"/>
</dbReference>
<gene>
    <name evidence="6" type="ORF">SAMN04490203_1877</name>
    <name evidence="5" type="ORF">TU78_20145</name>
</gene>
<feature type="transmembrane region" description="Helical" evidence="3">
    <location>
        <begin position="112"/>
        <end position="130"/>
    </location>
</feature>
<dbReference type="SMART" id="SM00267">
    <property type="entry name" value="GGDEF"/>
    <property type="match status" value="1"/>
</dbReference>
<proteinExistence type="predicted"/>